<dbReference type="EMBL" id="BT084724">
    <property type="protein sequence ID" value="ACR35077.1"/>
    <property type="molecule type" value="mRNA"/>
</dbReference>
<dbReference type="AlphaFoldDB" id="C4J1M7"/>
<organism evidence="2">
    <name type="scientific">Zea mays</name>
    <name type="common">Maize</name>
    <dbReference type="NCBI Taxonomy" id="4577"/>
    <lineage>
        <taxon>Eukaryota</taxon>
        <taxon>Viridiplantae</taxon>
        <taxon>Streptophyta</taxon>
        <taxon>Embryophyta</taxon>
        <taxon>Tracheophyta</taxon>
        <taxon>Spermatophyta</taxon>
        <taxon>Magnoliopsida</taxon>
        <taxon>Liliopsida</taxon>
        <taxon>Poales</taxon>
        <taxon>Poaceae</taxon>
        <taxon>PACMAD clade</taxon>
        <taxon>Panicoideae</taxon>
        <taxon>Andropogonodae</taxon>
        <taxon>Andropogoneae</taxon>
        <taxon>Tripsacinae</taxon>
        <taxon>Zea</taxon>
    </lineage>
</organism>
<protein>
    <submittedName>
        <fullName evidence="2">Uncharacterized protein</fullName>
    </submittedName>
</protein>
<reference evidence="2" key="1">
    <citation type="journal article" date="2009" name="PLoS Genet.">
        <title>Sequencing, mapping, and analysis of 27,455 maize full-length cDNAs.</title>
        <authorList>
            <person name="Soderlund C."/>
            <person name="Descour A."/>
            <person name="Kudrna D."/>
            <person name="Bomhoff M."/>
            <person name="Boyd L."/>
            <person name="Currie J."/>
            <person name="Angelova A."/>
            <person name="Collura K."/>
            <person name="Wissotski M."/>
            <person name="Ashley E."/>
            <person name="Morrow D."/>
            <person name="Fernandes J."/>
            <person name="Walbot V."/>
            <person name="Yu Y."/>
        </authorList>
    </citation>
    <scope>NUCLEOTIDE SEQUENCE</scope>
    <source>
        <strain evidence="2">B73</strain>
    </source>
</reference>
<name>C4J1M7_MAIZE</name>
<sequence length="94" mass="10649">MFAAPWGQTHQVCLHPSLITSHEPSPLKCTRHSRSPPGCRRPPSAPRRTWGVPGHHLVGVEVPENAEHARRLLLLLPDLFLQQLDPLRQVLEYN</sequence>
<evidence type="ECO:0000313" key="2">
    <source>
        <dbReference type="EMBL" id="ACR35077.1"/>
    </source>
</evidence>
<accession>C4J1M7</accession>
<evidence type="ECO:0000256" key="1">
    <source>
        <dbReference type="SAM" id="MobiDB-lite"/>
    </source>
</evidence>
<proteinExistence type="evidence at transcript level"/>
<feature type="region of interest" description="Disordered" evidence="1">
    <location>
        <begin position="19"/>
        <end position="47"/>
    </location>
</feature>
<reference evidence="2" key="2">
    <citation type="submission" date="2012-06" db="EMBL/GenBank/DDBJ databases">
        <authorList>
            <person name="Yu Y."/>
            <person name="Currie J."/>
            <person name="Lomeli R."/>
            <person name="Angelova A."/>
            <person name="Collura K."/>
            <person name="Wissotski M."/>
            <person name="Campos D."/>
            <person name="Kudrna D."/>
            <person name="Golser W."/>
            <person name="Ashely E."/>
            <person name="Descour A."/>
            <person name="Fernandes J."/>
            <person name="Soderlund C."/>
            <person name="Walbot V."/>
        </authorList>
    </citation>
    <scope>NUCLEOTIDE SEQUENCE</scope>
    <source>
        <strain evidence="2">B73</strain>
    </source>
</reference>